<feature type="compositionally biased region" description="Polar residues" evidence="5">
    <location>
        <begin position="34"/>
        <end position="49"/>
    </location>
</feature>
<dbReference type="PANTHER" id="PTHR11161:SF68">
    <property type="entry name" value="NOSE RESISTANT-TO-FLUOXETINE PROTEIN N-TERMINAL DOMAIN-CONTAINING PROTEIN"/>
    <property type="match status" value="1"/>
</dbReference>
<gene>
    <name evidence="7" type="primary">WBGene00094816</name>
</gene>
<keyword evidence="2 6" id="KW-0812">Transmembrane</keyword>
<feature type="transmembrane region" description="Helical" evidence="6">
    <location>
        <begin position="114"/>
        <end position="136"/>
    </location>
</feature>
<dbReference type="PANTHER" id="PTHR11161">
    <property type="entry name" value="O-ACYLTRANSFERASE"/>
    <property type="match status" value="1"/>
</dbReference>
<dbReference type="AlphaFoldDB" id="A0A2A6BB60"/>
<feature type="region of interest" description="Disordered" evidence="5">
    <location>
        <begin position="21"/>
        <end position="94"/>
    </location>
</feature>
<dbReference type="Pfam" id="PF01757">
    <property type="entry name" value="Acyl_transf_3"/>
    <property type="match status" value="1"/>
</dbReference>
<dbReference type="GO" id="GO:0016747">
    <property type="term" value="F:acyltransferase activity, transferring groups other than amino-acyl groups"/>
    <property type="evidence" value="ECO:0007669"/>
    <property type="project" value="InterPro"/>
</dbReference>
<dbReference type="GO" id="GO:0016020">
    <property type="term" value="C:membrane"/>
    <property type="evidence" value="ECO:0007669"/>
    <property type="project" value="UniProtKB-SubCell"/>
</dbReference>
<feature type="transmembrane region" description="Helical" evidence="6">
    <location>
        <begin position="148"/>
        <end position="166"/>
    </location>
</feature>
<feature type="transmembrane region" description="Helical" evidence="6">
    <location>
        <begin position="173"/>
        <end position="194"/>
    </location>
</feature>
<evidence type="ECO:0000256" key="4">
    <source>
        <dbReference type="ARBA" id="ARBA00023136"/>
    </source>
</evidence>
<feature type="transmembrane region" description="Helical" evidence="6">
    <location>
        <begin position="443"/>
        <end position="464"/>
    </location>
</feature>
<dbReference type="Proteomes" id="UP000005239">
    <property type="component" value="Unassembled WGS sequence"/>
</dbReference>
<accession>A0A8R1U4S4</accession>
<keyword evidence="8" id="KW-1185">Reference proteome</keyword>
<reference evidence="8" key="1">
    <citation type="journal article" date="2008" name="Nat. Genet.">
        <title>The Pristionchus pacificus genome provides a unique perspective on nematode lifestyle and parasitism.</title>
        <authorList>
            <person name="Dieterich C."/>
            <person name="Clifton S.W."/>
            <person name="Schuster L.N."/>
            <person name="Chinwalla A."/>
            <person name="Delehaunty K."/>
            <person name="Dinkelacker I."/>
            <person name="Fulton L."/>
            <person name="Fulton R."/>
            <person name="Godfrey J."/>
            <person name="Minx P."/>
            <person name="Mitreva M."/>
            <person name="Roeseler W."/>
            <person name="Tian H."/>
            <person name="Witte H."/>
            <person name="Yang S.P."/>
            <person name="Wilson R.K."/>
            <person name="Sommer R.J."/>
        </authorList>
    </citation>
    <scope>NUCLEOTIDE SEQUENCE [LARGE SCALE GENOMIC DNA]</scope>
    <source>
        <strain evidence="8">PS312</strain>
    </source>
</reference>
<keyword evidence="4 6" id="KW-0472">Membrane</keyword>
<reference evidence="7" key="2">
    <citation type="submission" date="2022-06" db="UniProtKB">
        <authorList>
            <consortium name="EnsemblMetazoa"/>
        </authorList>
    </citation>
    <scope>IDENTIFICATION</scope>
    <source>
        <strain evidence="7">PS312</strain>
    </source>
</reference>
<dbReference type="InterPro" id="IPR007237">
    <property type="entry name" value="CD20-like"/>
</dbReference>
<evidence type="ECO:0000313" key="7">
    <source>
        <dbReference type="EnsemblMetazoa" id="PPA05262.1"/>
    </source>
</evidence>
<evidence type="ECO:0000256" key="5">
    <source>
        <dbReference type="SAM" id="MobiDB-lite"/>
    </source>
</evidence>
<feature type="transmembrane region" description="Helical" evidence="6">
    <location>
        <begin position="758"/>
        <end position="781"/>
    </location>
</feature>
<evidence type="ECO:0000256" key="1">
    <source>
        <dbReference type="ARBA" id="ARBA00004141"/>
    </source>
</evidence>
<comment type="subcellular location">
    <subcellularLocation>
        <location evidence="1">Membrane</location>
        <topology evidence="1">Multi-pass membrane protein</topology>
    </subcellularLocation>
</comment>
<dbReference type="EnsemblMetazoa" id="PPA05262.1">
    <property type="protein sequence ID" value="PPA05262.1"/>
    <property type="gene ID" value="WBGene00094816"/>
</dbReference>
<feature type="transmembrane region" description="Helical" evidence="6">
    <location>
        <begin position="714"/>
        <end position="738"/>
    </location>
</feature>
<dbReference type="InterPro" id="IPR002656">
    <property type="entry name" value="Acyl_transf_3_dom"/>
</dbReference>
<evidence type="ECO:0000256" key="6">
    <source>
        <dbReference type="SAM" id="Phobius"/>
    </source>
</evidence>
<feature type="transmembrane region" description="Helical" evidence="6">
    <location>
        <begin position="793"/>
        <end position="811"/>
    </location>
</feature>
<feature type="transmembrane region" description="Helical" evidence="6">
    <location>
        <begin position="817"/>
        <end position="840"/>
    </location>
</feature>
<protein>
    <submittedName>
        <fullName evidence="7">Acyltransferase</fullName>
    </submittedName>
</protein>
<feature type="transmembrane region" description="Helical" evidence="6">
    <location>
        <begin position="894"/>
        <end position="917"/>
    </location>
</feature>
<proteinExistence type="predicted"/>
<evidence type="ECO:0000256" key="2">
    <source>
        <dbReference type="ARBA" id="ARBA00022692"/>
    </source>
</evidence>
<feature type="transmembrane region" description="Helical" evidence="6">
    <location>
        <begin position="566"/>
        <end position="590"/>
    </location>
</feature>
<evidence type="ECO:0000313" key="8">
    <source>
        <dbReference type="Proteomes" id="UP000005239"/>
    </source>
</evidence>
<name>A0A2A6BB60_PRIPA</name>
<organism evidence="7 8">
    <name type="scientific">Pristionchus pacificus</name>
    <name type="common">Parasitic nematode worm</name>
    <dbReference type="NCBI Taxonomy" id="54126"/>
    <lineage>
        <taxon>Eukaryota</taxon>
        <taxon>Metazoa</taxon>
        <taxon>Ecdysozoa</taxon>
        <taxon>Nematoda</taxon>
        <taxon>Chromadorea</taxon>
        <taxon>Rhabditida</taxon>
        <taxon>Rhabditina</taxon>
        <taxon>Diplogasteromorpha</taxon>
        <taxon>Diplogasteroidea</taxon>
        <taxon>Neodiplogasteridae</taxon>
        <taxon>Pristionchus</taxon>
    </lineage>
</organism>
<evidence type="ECO:0000256" key="3">
    <source>
        <dbReference type="ARBA" id="ARBA00022989"/>
    </source>
</evidence>
<feature type="compositionally biased region" description="Pro residues" evidence="5">
    <location>
        <begin position="74"/>
        <end position="87"/>
    </location>
</feature>
<dbReference type="Pfam" id="PF04103">
    <property type="entry name" value="CD20"/>
    <property type="match status" value="1"/>
</dbReference>
<dbReference type="InterPro" id="IPR052728">
    <property type="entry name" value="O2_lipid_transport_reg"/>
</dbReference>
<sequence>MGKNDYNRYYYENQKNNAARYGYAPAPSAPTLEININQNNPGSSISPANGTRRAPSVPPPPPPACGGDYAQVPMSPPKSPDRPPPPPKLKKKHIQPSYNPMWFDRFPRRENRGMFRLCLVEFMLGLVIFAGGVWCLRDTADYCPFHSAIWTSSVYLINAIVGSVAAKSGNPNMYLAHLVLSLISCMMCAVSGILSARNWTLVGTYHHPQVSRDEAFCLMGEHDPSRISYIFSHMDRYDFSKCLWQLKVGVAVNSIQFVIAALENSLKSTANLFDNFLNSSRSLLADIGQIDAQSCLLALNNEFKDFESIAQTLLECGLNASSPACGNIGAAILSDRGLRLLDAWPKLQPGFLTKGPFFLLGDYDECAALGSDTTAPVTPPYDYCRAHLSIDVGSQSVPAVTAGIQAWLDAAGWATRARWSGGPAGDAGWRCTRVGADARTDGALAGVVAVCAALATVVLCGSALDRWRRRQPAPSIALTYRDVPEIRRKLARVGVLTETLCSFSLRSSLAHLFRNAEKDIKCLHAMRILAAVWVVVGHSCLFSLFYMDNARMLKQSLSSPTLSSYFLLASPLAVDTFLFISGAVMSFTYRKRLLFRQALPEATIVHRITRWILFIVHRIFRVYPTILLISFFTLFVFNSLGDGPMWDPEIGVFGTNCTTFGDVAPHLFFVGNIVPSFCLPWLWHLSLDMQIQIFCPLLLIGLTYVPIRARIAACSLTVLIVVYRAVSVYAFSLGGDVINALLAESAFPQSEKLESMFVWFYGNPLSRAAPFLIGALTGWEVSVRSERQLPNQLLVGLKAASAALLLAALITPGHDSFYHTAHLIGAPTAWAAGLALLVWLCENGHCRSLQAILGSHRLLPLSRLAFGVYVTHEQLLLLIVFTARRPATPTSLGYFLLLAMTTFVLSLFVSFFLAMAIEIPPQTLEKRLLKKRKRPCERRPRRPIEEFAPLVPAVSAQDKAALWVSADHDQHAKWAKCKPNFSFFALPQQDGKSYRQAINGSDEVNVDPDEDVLVEDDSVEVIADVHQQAVEDSNC</sequence>
<feature type="transmembrane region" description="Helical" evidence="6">
    <location>
        <begin position="689"/>
        <end position="707"/>
    </location>
</feature>
<feature type="transmembrane region" description="Helical" evidence="6">
    <location>
        <begin position="528"/>
        <end position="546"/>
    </location>
</feature>
<accession>A0A2A6BB60</accession>
<feature type="transmembrane region" description="Helical" evidence="6">
    <location>
        <begin position="611"/>
        <end position="637"/>
    </location>
</feature>
<keyword evidence="3 6" id="KW-1133">Transmembrane helix</keyword>